<keyword evidence="2" id="KW-0067">ATP-binding</keyword>
<dbReference type="EMBL" id="CP000780">
    <property type="protein sequence ID" value="ABS56870.1"/>
    <property type="molecule type" value="Genomic_DNA"/>
</dbReference>
<evidence type="ECO:0000256" key="1">
    <source>
        <dbReference type="ARBA" id="ARBA00022741"/>
    </source>
</evidence>
<evidence type="ECO:0000313" key="5">
    <source>
        <dbReference type="Proteomes" id="UP000002408"/>
    </source>
</evidence>
<dbReference type="eggNOG" id="arCOG01172">
    <property type="taxonomic scope" value="Archaea"/>
</dbReference>
<dbReference type="Gene3D" id="3.40.50.300">
    <property type="entry name" value="P-loop containing nucleotide triphosphate hydrolases"/>
    <property type="match status" value="1"/>
</dbReference>
<dbReference type="Pfam" id="PF06745">
    <property type="entry name" value="ATPase"/>
    <property type="match status" value="1"/>
</dbReference>
<dbReference type="GeneID" id="5411885"/>
<proteinExistence type="predicted"/>
<accession>A7IAV9</accession>
<dbReference type="KEGG" id="mbn:Mboo_2356"/>
<dbReference type="InterPro" id="IPR027417">
    <property type="entry name" value="P-loop_NTPase"/>
</dbReference>
<feature type="domain" description="KaiC-like" evidence="3">
    <location>
        <begin position="10"/>
        <end position="245"/>
    </location>
</feature>
<dbReference type="OrthoDB" id="337234at2157"/>
<dbReference type="HOGENOM" id="CLU_053639_1_0_2"/>
<gene>
    <name evidence="4" type="ordered locus">Mboo_2356</name>
</gene>
<sequence>MQESQETRMPTGIASLDPILDGGVPPGTLTLLFGDIGAGHYEFAYSSTVNSLAEMHRVPGAGILYPKKILYITFTRLEADIRREIVQSFPTGSVPGGMEGIAFEDLSDLYFDRSIVPDSWYSRSDTLTRLQKRSEHANIFMRLTEIFAAAEPETMIILDSITDIATQTNLPNLWADLTGFLRGLQRFAKTKRLAIYLLLSRGIIEQAKEIELADIADAVFLFRWEESTGSRRQRVMYFEKFRGVMPHLEEQDLVKFAVRISTTGGFEVSNIRMVI</sequence>
<dbReference type="PANTHER" id="PTHR43637:SF2">
    <property type="entry name" value="PROTEIN GVPD 1"/>
    <property type="match status" value="1"/>
</dbReference>
<evidence type="ECO:0000256" key="2">
    <source>
        <dbReference type="ARBA" id="ARBA00022840"/>
    </source>
</evidence>
<dbReference type="PANTHER" id="PTHR43637">
    <property type="entry name" value="UPF0273 PROTEIN TM_0370"/>
    <property type="match status" value="1"/>
</dbReference>
<dbReference type="STRING" id="456442.Mboo_2356"/>
<organism evidence="4 5">
    <name type="scientific">Methanoregula boonei (strain DSM 21154 / JCM 14090 / 6A8)</name>
    <dbReference type="NCBI Taxonomy" id="456442"/>
    <lineage>
        <taxon>Archaea</taxon>
        <taxon>Methanobacteriati</taxon>
        <taxon>Methanobacteriota</taxon>
        <taxon>Stenosarchaea group</taxon>
        <taxon>Methanomicrobia</taxon>
        <taxon>Methanomicrobiales</taxon>
        <taxon>Methanoregulaceae</taxon>
        <taxon>Methanoregula</taxon>
    </lineage>
</organism>
<evidence type="ECO:0000259" key="3">
    <source>
        <dbReference type="Pfam" id="PF06745"/>
    </source>
</evidence>
<dbReference type="SUPFAM" id="SSF52540">
    <property type="entry name" value="P-loop containing nucleoside triphosphate hydrolases"/>
    <property type="match status" value="1"/>
</dbReference>
<reference evidence="5" key="1">
    <citation type="journal article" date="2015" name="Microbiology">
        <title>Genome of Methanoregula boonei 6A8 reveals adaptations to oligotrophic peatland environments.</title>
        <authorList>
            <person name="Braeuer S."/>
            <person name="Cadillo-Quiroz H."/>
            <person name="Kyrpides N."/>
            <person name="Woyke T."/>
            <person name="Goodwin L."/>
            <person name="Detter C."/>
            <person name="Podell S."/>
            <person name="Yavitt J.B."/>
            <person name="Zinder S.H."/>
        </authorList>
    </citation>
    <scope>NUCLEOTIDE SEQUENCE [LARGE SCALE GENOMIC DNA]</scope>
    <source>
        <strain evidence="5">DSM 21154 / JCM 14090 / 6A8</strain>
    </source>
</reference>
<evidence type="ECO:0000313" key="4">
    <source>
        <dbReference type="EMBL" id="ABS56870.1"/>
    </source>
</evidence>
<keyword evidence="5" id="KW-1185">Reference proteome</keyword>
<dbReference type="GO" id="GO:0005524">
    <property type="term" value="F:ATP binding"/>
    <property type="evidence" value="ECO:0007669"/>
    <property type="project" value="UniProtKB-KW"/>
</dbReference>
<dbReference type="Proteomes" id="UP000002408">
    <property type="component" value="Chromosome"/>
</dbReference>
<protein>
    <submittedName>
        <fullName evidence="4">HTR-like protein</fullName>
    </submittedName>
</protein>
<dbReference type="InterPro" id="IPR014774">
    <property type="entry name" value="KaiC-like_dom"/>
</dbReference>
<keyword evidence="1" id="KW-0547">Nucleotide-binding</keyword>
<name>A7IAV9_METB6</name>
<dbReference type="RefSeq" id="WP_012107931.1">
    <property type="nucleotide sequence ID" value="NC_009712.1"/>
</dbReference>
<dbReference type="AlphaFoldDB" id="A7IAV9"/>